<gene>
    <name evidence="1" type="ORF">KSX_00130</name>
</gene>
<sequence>MAYRYLHGRRSAFSLGPTQQLSIAHLEHMAALLEASASRCLSESGSASHAPQQMQLSCNAEIGTVEVGMAEFSIGEIWLDLGMVSSPAIPVTYALFEVSQMLFLRHWCTPYPCLFMNIDARASLF</sequence>
<reference evidence="1" key="1">
    <citation type="submission" date="2020-10" db="EMBL/GenBank/DDBJ databases">
        <title>Taxonomic study of unclassified bacteria belonging to the class Ktedonobacteria.</title>
        <authorList>
            <person name="Yabe S."/>
            <person name="Wang C.M."/>
            <person name="Zheng Y."/>
            <person name="Sakai Y."/>
            <person name="Cavaletti L."/>
            <person name="Monciardini P."/>
            <person name="Donadio S."/>
        </authorList>
    </citation>
    <scope>NUCLEOTIDE SEQUENCE</scope>
    <source>
        <strain evidence="1">SOSP1-1</strain>
    </source>
</reference>
<dbReference type="Proteomes" id="UP000612362">
    <property type="component" value="Unassembled WGS sequence"/>
</dbReference>
<proteinExistence type="predicted"/>
<protein>
    <submittedName>
        <fullName evidence="1">Uncharacterized protein</fullName>
    </submittedName>
</protein>
<dbReference type="AlphaFoldDB" id="A0A8J3HVP2"/>
<organism evidence="1 2">
    <name type="scientific">Ktedonospora formicarum</name>
    <dbReference type="NCBI Taxonomy" id="2778364"/>
    <lineage>
        <taxon>Bacteria</taxon>
        <taxon>Bacillati</taxon>
        <taxon>Chloroflexota</taxon>
        <taxon>Ktedonobacteria</taxon>
        <taxon>Ktedonobacterales</taxon>
        <taxon>Ktedonobacteraceae</taxon>
        <taxon>Ktedonospora</taxon>
    </lineage>
</organism>
<keyword evidence="2" id="KW-1185">Reference proteome</keyword>
<comment type="caution">
    <text evidence="1">The sequence shown here is derived from an EMBL/GenBank/DDBJ whole genome shotgun (WGS) entry which is preliminary data.</text>
</comment>
<evidence type="ECO:0000313" key="2">
    <source>
        <dbReference type="Proteomes" id="UP000612362"/>
    </source>
</evidence>
<dbReference type="RefSeq" id="WP_220191475.1">
    <property type="nucleotide sequence ID" value="NZ_BNJF01000001.1"/>
</dbReference>
<name>A0A8J3HVP2_9CHLR</name>
<dbReference type="EMBL" id="BNJF01000001">
    <property type="protein sequence ID" value="GHO41850.1"/>
    <property type="molecule type" value="Genomic_DNA"/>
</dbReference>
<accession>A0A8J3HVP2</accession>
<evidence type="ECO:0000313" key="1">
    <source>
        <dbReference type="EMBL" id="GHO41850.1"/>
    </source>
</evidence>